<sequence>MALSSSQLHKRELQEKTCPMDTLNCKPCPWFVMLVDEPDMVPFIFFHGKKFSVLQQSGHRYTKEEIMIPNAQPCYNNSKTHISYSLSPDDTMMIMTTGYEDKIVLFQLQRYVSEKLSSTRYHEVPDGGHLIVHYQGSQQSNASNGTRFGVEMKELQPLQADHSKLKAEWCTATKSAFGCENFAAILHNAVVFS</sequence>
<reference evidence="1 3" key="1">
    <citation type="journal article" date="2018" name="PLoS Genet.">
        <title>Population sequencing reveals clonal diversity and ancestral inbreeding in the grapevine cultivar Chardonnay.</title>
        <authorList>
            <person name="Roach M.J."/>
            <person name="Johnson D.L."/>
            <person name="Bohlmann J."/>
            <person name="van Vuuren H.J."/>
            <person name="Jones S.J."/>
            <person name="Pretorius I.S."/>
            <person name="Schmidt S.A."/>
            <person name="Borneman A.R."/>
        </authorList>
    </citation>
    <scope>NUCLEOTIDE SEQUENCE [LARGE SCALE GENOMIC DNA]</scope>
    <source>
        <strain evidence="3">cv. Chardonnay</strain>
        <strain evidence="1">I10V1</strain>
        <tissue evidence="1">Leaf</tissue>
    </source>
</reference>
<dbReference type="EMBL" id="QGNW01001599">
    <property type="protein sequence ID" value="RVW35636.1"/>
    <property type="molecule type" value="Genomic_DNA"/>
</dbReference>
<dbReference type="AlphaFoldDB" id="A0A438DJV0"/>
<dbReference type="EMBL" id="QGNW01000147">
    <property type="protein sequence ID" value="RVW91278.1"/>
    <property type="molecule type" value="Genomic_DNA"/>
</dbReference>
<evidence type="ECO:0000313" key="1">
    <source>
        <dbReference type="EMBL" id="RVW35636.1"/>
    </source>
</evidence>
<evidence type="ECO:0000313" key="3">
    <source>
        <dbReference type="Proteomes" id="UP000288805"/>
    </source>
</evidence>
<accession>A0A438DJV0</accession>
<dbReference type="PANTHER" id="PTHR45763">
    <property type="entry name" value="HYDROLASE, ALPHA/BETA FOLD FAMILY PROTEIN, EXPRESSED-RELATED"/>
    <property type="match status" value="1"/>
</dbReference>
<protein>
    <submittedName>
        <fullName evidence="1">Uncharacterized protein</fullName>
    </submittedName>
</protein>
<dbReference type="Proteomes" id="UP000288805">
    <property type="component" value="Unassembled WGS sequence"/>
</dbReference>
<proteinExistence type="predicted"/>
<dbReference type="InterPro" id="IPR029058">
    <property type="entry name" value="AB_hydrolase_fold"/>
</dbReference>
<dbReference type="PANTHER" id="PTHR45763:SF28">
    <property type="entry name" value="ALPHA_BETA-HYDROLASES SUPERFAMILY PROTEIN"/>
    <property type="match status" value="1"/>
</dbReference>
<gene>
    <name evidence="2" type="ORF">CK203_035499</name>
    <name evidence="1" type="ORF">CK203_106310</name>
</gene>
<comment type="caution">
    <text evidence="1">The sequence shown here is derived from an EMBL/GenBank/DDBJ whole genome shotgun (WGS) entry which is preliminary data.</text>
</comment>
<dbReference type="SUPFAM" id="SSF53474">
    <property type="entry name" value="alpha/beta-Hydrolases"/>
    <property type="match status" value="1"/>
</dbReference>
<evidence type="ECO:0000313" key="2">
    <source>
        <dbReference type="EMBL" id="RVW91278.1"/>
    </source>
</evidence>
<name>A0A438DJV0_VITVI</name>
<organism evidence="1 3">
    <name type="scientific">Vitis vinifera</name>
    <name type="common">Grape</name>
    <dbReference type="NCBI Taxonomy" id="29760"/>
    <lineage>
        <taxon>Eukaryota</taxon>
        <taxon>Viridiplantae</taxon>
        <taxon>Streptophyta</taxon>
        <taxon>Embryophyta</taxon>
        <taxon>Tracheophyta</taxon>
        <taxon>Spermatophyta</taxon>
        <taxon>Magnoliopsida</taxon>
        <taxon>eudicotyledons</taxon>
        <taxon>Gunneridae</taxon>
        <taxon>Pentapetalae</taxon>
        <taxon>rosids</taxon>
        <taxon>Vitales</taxon>
        <taxon>Vitaceae</taxon>
        <taxon>Viteae</taxon>
        <taxon>Vitis</taxon>
    </lineage>
</organism>